<dbReference type="PRINTS" id="PR00344">
    <property type="entry name" value="BCTRLSENSOR"/>
</dbReference>
<dbReference type="PANTHER" id="PTHR45528:SF1">
    <property type="entry name" value="SENSOR HISTIDINE KINASE CPXA"/>
    <property type="match status" value="1"/>
</dbReference>
<evidence type="ECO:0000256" key="10">
    <source>
        <dbReference type="ARBA" id="ARBA00022840"/>
    </source>
</evidence>
<evidence type="ECO:0000256" key="11">
    <source>
        <dbReference type="ARBA" id="ARBA00022989"/>
    </source>
</evidence>
<feature type="transmembrane region" description="Helical" evidence="14">
    <location>
        <begin position="183"/>
        <end position="203"/>
    </location>
</feature>
<dbReference type="InterPro" id="IPR050398">
    <property type="entry name" value="HssS/ArlS-like"/>
</dbReference>
<keyword evidence="9 17" id="KW-0418">Kinase</keyword>
<dbReference type="SUPFAM" id="SSF158472">
    <property type="entry name" value="HAMP domain-like"/>
    <property type="match status" value="1"/>
</dbReference>
<feature type="domain" description="HAMP" evidence="16">
    <location>
        <begin position="204"/>
        <end position="256"/>
    </location>
</feature>
<evidence type="ECO:0000256" key="3">
    <source>
        <dbReference type="ARBA" id="ARBA00012438"/>
    </source>
</evidence>
<protein>
    <recommendedName>
        <fullName evidence="3">histidine kinase</fullName>
        <ecNumber evidence="3">2.7.13.3</ecNumber>
    </recommendedName>
</protein>
<dbReference type="Gene3D" id="3.30.565.10">
    <property type="entry name" value="Histidine kinase-like ATPase, C-terminal domain"/>
    <property type="match status" value="1"/>
</dbReference>
<dbReference type="CDD" id="cd06225">
    <property type="entry name" value="HAMP"/>
    <property type="match status" value="1"/>
</dbReference>
<dbReference type="Gene3D" id="1.10.287.130">
    <property type="match status" value="1"/>
</dbReference>
<comment type="catalytic activity">
    <reaction evidence="1">
        <text>ATP + protein L-histidine = ADP + protein N-phospho-L-histidine.</text>
        <dbReference type="EC" id="2.7.13.3"/>
    </reaction>
</comment>
<organism evidence="17 18">
    <name type="scientific">Anaerocolumna jejuensis DSM 15929</name>
    <dbReference type="NCBI Taxonomy" id="1121322"/>
    <lineage>
        <taxon>Bacteria</taxon>
        <taxon>Bacillati</taxon>
        <taxon>Bacillota</taxon>
        <taxon>Clostridia</taxon>
        <taxon>Lachnospirales</taxon>
        <taxon>Lachnospiraceae</taxon>
        <taxon>Anaerocolumna</taxon>
    </lineage>
</organism>
<comment type="subcellular location">
    <subcellularLocation>
        <location evidence="2">Cell membrane</location>
        <topology evidence="2">Multi-pass membrane protein</topology>
    </subcellularLocation>
</comment>
<dbReference type="InterPro" id="IPR036890">
    <property type="entry name" value="HATPase_C_sf"/>
</dbReference>
<keyword evidence="10" id="KW-0067">ATP-binding</keyword>
<dbReference type="RefSeq" id="WP_073276017.1">
    <property type="nucleotide sequence ID" value="NZ_FRAC01000011.1"/>
</dbReference>
<evidence type="ECO:0000256" key="13">
    <source>
        <dbReference type="ARBA" id="ARBA00023136"/>
    </source>
</evidence>
<keyword evidence="12" id="KW-0902">Two-component regulatory system</keyword>
<keyword evidence="6" id="KW-0808">Transferase</keyword>
<keyword evidence="8" id="KW-0547">Nucleotide-binding</keyword>
<evidence type="ECO:0000256" key="8">
    <source>
        <dbReference type="ARBA" id="ARBA00022741"/>
    </source>
</evidence>
<evidence type="ECO:0000259" key="15">
    <source>
        <dbReference type="PROSITE" id="PS50109"/>
    </source>
</evidence>
<evidence type="ECO:0000256" key="4">
    <source>
        <dbReference type="ARBA" id="ARBA00022475"/>
    </source>
</evidence>
<dbReference type="AlphaFoldDB" id="A0A1M6RXH2"/>
<dbReference type="OrthoDB" id="335833at2"/>
<dbReference type="PANTHER" id="PTHR45528">
    <property type="entry name" value="SENSOR HISTIDINE KINASE CPXA"/>
    <property type="match status" value="1"/>
</dbReference>
<dbReference type="InterPro" id="IPR003661">
    <property type="entry name" value="HisK_dim/P_dom"/>
</dbReference>
<gene>
    <name evidence="17" type="ORF">SAMN02745136_02332</name>
</gene>
<feature type="transmembrane region" description="Helical" evidence="14">
    <location>
        <begin position="7"/>
        <end position="32"/>
    </location>
</feature>
<evidence type="ECO:0000256" key="14">
    <source>
        <dbReference type="SAM" id="Phobius"/>
    </source>
</evidence>
<sequence length="509" mass="57462">MKLKGRLLTAFLIITTIPLMLVCLSLSLIIGYQSNEIKQTYDVKTDSITAFSNPVQLLSRLTRGVYNEIVLTAAKDSEKFADGNYINYLEKELKGKHSYLAVRKADDFIYIGDTDRFDKIKDSFPAFGEYTGNAEGGLYVDSNHPFLLKQQDFQYKDGTEGSVFIITELDTLIPQIKASAIQLLLSLISIIILTASVLIIWIYRSIIIPINTLHAATNAMKEGNLDYSIEGDPEDEVGQLCVDFEEMRIRLKELIDVRFRYEQEMKELISNISHDLRTPITAIKGYAEGIMDGVADTKEKQEKYIKTIYTKANDLSVLVDELSFYSKIDCNTMPYTFSCINLGDYFEDCLGEITLDLEVKNIEVEYHNDTDKETKVNVDAEQLKRVISNIVGNSVKYMGKKQGHIAIHILDGAAFNRSEEVVISIEDNGEGIPVKDLPFVFERFYRADASRNSTKGGTGLGLAIVKKIIEDHMGTIWAESEEDKGTTIYFTLRKCKEDVKNEQDTDSGR</sequence>
<dbReference type="PROSITE" id="PS50885">
    <property type="entry name" value="HAMP"/>
    <property type="match status" value="1"/>
</dbReference>
<dbReference type="PROSITE" id="PS50109">
    <property type="entry name" value="HIS_KIN"/>
    <property type="match status" value="1"/>
</dbReference>
<name>A0A1M6RXH2_9FIRM</name>
<keyword evidence="4" id="KW-1003">Cell membrane</keyword>
<dbReference type="SUPFAM" id="SSF47384">
    <property type="entry name" value="Homodimeric domain of signal transducing histidine kinase"/>
    <property type="match status" value="1"/>
</dbReference>
<keyword evidence="7 14" id="KW-0812">Transmembrane</keyword>
<dbReference type="SUPFAM" id="SSF55874">
    <property type="entry name" value="ATPase domain of HSP90 chaperone/DNA topoisomerase II/histidine kinase"/>
    <property type="match status" value="1"/>
</dbReference>
<evidence type="ECO:0000256" key="5">
    <source>
        <dbReference type="ARBA" id="ARBA00022553"/>
    </source>
</evidence>
<reference evidence="17 18" key="1">
    <citation type="submission" date="2016-11" db="EMBL/GenBank/DDBJ databases">
        <authorList>
            <person name="Jaros S."/>
            <person name="Januszkiewicz K."/>
            <person name="Wedrychowicz H."/>
        </authorList>
    </citation>
    <scope>NUCLEOTIDE SEQUENCE [LARGE SCALE GENOMIC DNA]</scope>
    <source>
        <strain evidence="17 18">DSM 15929</strain>
    </source>
</reference>
<evidence type="ECO:0000259" key="16">
    <source>
        <dbReference type="PROSITE" id="PS50885"/>
    </source>
</evidence>
<dbReference type="InterPro" id="IPR004358">
    <property type="entry name" value="Sig_transdc_His_kin-like_C"/>
</dbReference>
<evidence type="ECO:0000256" key="6">
    <source>
        <dbReference type="ARBA" id="ARBA00022679"/>
    </source>
</evidence>
<dbReference type="SMART" id="SM00388">
    <property type="entry name" value="HisKA"/>
    <property type="match status" value="1"/>
</dbReference>
<dbReference type="FunFam" id="3.30.565.10:FF:000006">
    <property type="entry name" value="Sensor histidine kinase WalK"/>
    <property type="match status" value="1"/>
</dbReference>
<feature type="domain" description="Histidine kinase" evidence="15">
    <location>
        <begin position="271"/>
        <end position="496"/>
    </location>
</feature>
<dbReference type="CDD" id="cd00082">
    <property type="entry name" value="HisKA"/>
    <property type="match status" value="1"/>
</dbReference>
<evidence type="ECO:0000313" key="18">
    <source>
        <dbReference type="Proteomes" id="UP000184386"/>
    </source>
</evidence>
<dbReference type="CDD" id="cd00075">
    <property type="entry name" value="HATPase"/>
    <property type="match status" value="1"/>
</dbReference>
<dbReference type="InterPro" id="IPR005467">
    <property type="entry name" value="His_kinase_dom"/>
</dbReference>
<keyword evidence="13 14" id="KW-0472">Membrane</keyword>
<keyword evidence="18" id="KW-1185">Reference proteome</keyword>
<dbReference type="GO" id="GO:0000155">
    <property type="term" value="F:phosphorelay sensor kinase activity"/>
    <property type="evidence" value="ECO:0007669"/>
    <property type="project" value="InterPro"/>
</dbReference>
<evidence type="ECO:0000256" key="9">
    <source>
        <dbReference type="ARBA" id="ARBA00022777"/>
    </source>
</evidence>
<dbReference type="Pfam" id="PF00512">
    <property type="entry name" value="HisKA"/>
    <property type="match status" value="1"/>
</dbReference>
<keyword evidence="11 14" id="KW-1133">Transmembrane helix</keyword>
<dbReference type="InterPro" id="IPR003594">
    <property type="entry name" value="HATPase_dom"/>
</dbReference>
<evidence type="ECO:0000313" key="17">
    <source>
        <dbReference type="EMBL" id="SHK37255.1"/>
    </source>
</evidence>
<dbReference type="Gene3D" id="6.10.340.10">
    <property type="match status" value="1"/>
</dbReference>
<dbReference type="GO" id="GO:0005524">
    <property type="term" value="F:ATP binding"/>
    <property type="evidence" value="ECO:0007669"/>
    <property type="project" value="UniProtKB-KW"/>
</dbReference>
<dbReference type="SMART" id="SM00304">
    <property type="entry name" value="HAMP"/>
    <property type="match status" value="1"/>
</dbReference>
<evidence type="ECO:0000256" key="1">
    <source>
        <dbReference type="ARBA" id="ARBA00000085"/>
    </source>
</evidence>
<dbReference type="InterPro" id="IPR036097">
    <property type="entry name" value="HisK_dim/P_sf"/>
</dbReference>
<dbReference type="GO" id="GO:0005886">
    <property type="term" value="C:plasma membrane"/>
    <property type="evidence" value="ECO:0007669"/>
    <property type="project" value="UniProtKB-SubCell"/>
</dbReference>
<dbReference type="InterPro" id="IPR003660">
    <property type="entry name" value="HAMP_dom"/>
</dbReference>
<evidence type="ECO:0000256" key="12">
    <source>
        <dbReference type="ARBA" id="ARBA00023012"/>
    </source>
</evidence>
<dbReference type="EMBL" id="FRAC01000011">
    <property type="protein sequence ID" value="SHK37255.1"/>
    <property type="molecule type" value="Genomic_DNA"/>
</dbReference>
<dbReference type="SMART" id="SM00387">
    <property type="entry name" value="HATPase_c"/>
    <property type="match status" value="1"/>
</dbReference>
<keyword evidence="5" id="KW-0597">Phosphoprotein</keyword>
<dbReference type="EC" id="2.7.13.3" evidence="3"/>
<evidence type="ECO:0000256" key="2">
    <source>
        <dbReference type="ARBA" id="ARBA00004651"/>
    </source>
</evidence>
<dbReference type="STRING" id="1121322.SAMN02745136_02332"/>
<proteinExistence type="predicted"/>
<dbReference type="Pfam" id="PF00672">
    <property type="entry name" value="HAMP"/>
    <property type="match status" value="1"/>
</dbReference>
<evidence type="ECO:0000256" key="7">
    <source>
        <dbReference type="ARBA" id="ARBA00022692"/>
    </source>
</evidence>
<dbReference type="Proteomes" id="UP000184386">
    <property type="component" value="Unassembled WGS sequence"/>
</dbReference>
<dbReference type="Pfam" id="PF02518">
    <property type="entry name" value="HATPase_c"/>
    <property type="match status" value="1"/>
</dbReference>
<accession>A0A1M6RXH2</accession>
<dbReference type="FunFam" id="1.10.287.130:FF:000001">
    <property type="entry name" value="Two-component sensor histidine kinase"/>
    <property type="match status" value="1"/>
</dbReference>